<evidence type="ECO:0000256" key="1">
    <source>
        <dbReference type="ARBA" id="ARBA00004651"/>
    </source>
</evidence>
<comment type="caution">
    <text evidence="10">The sequence shown here is derived from an EMBL/GenBank/DDBJ whole genome shotgun (WGS) entry which is preliminary data.</text>
</comment>
<reference evidence="10" key="1">
    <citation type="submission" date="2021-05" db="EMBL/GenBank/DDBJ databases">
        <authorList>
            <person name="Arsene-Ploetze F."/>
        </authorList>
    </citation>
    <scope>NUCLEOTIDE SEQUENCE</scope>
    <source>
        <strain evidence="10">DSM 42138</strain>
    </source>
</reference>
<name>A0A9W4GPR8_9ACTN</name>
<keyword evidence="3" id="KW-1003">Cell membrane</keyword>
<dbReference type="AlphaFoldDB" id="A0A9W4GPR8"/>
<keyword evidence="2 7" id="KW-0813">Transport</keyword>
<keyword evidence="11" id="KW-1185">Reference proteome</keyword>
<proteinExistence type="inferred from homology"/>
<dbReference type="Proteomes" id="UP001152519">
    <property type="component" value="Unassembled WGS sequence"/>
</dbReference>
<dbReference type="InterPro" id="IPR035906">
    <property type="entry name" value="MetI-like_sf"/>
</dbReference>
<evidence type="ECO:0000256" key="4">
    <source>
        <dbReference type="ARBA" id="ARBA00022692"/>
    </source>
</evidence>
<dbReference type="RefSeq" id="WP_251483883.1">
    <property type="nucleotide sequence ID" value="NZ_CAJSLV010000001.1"/>
</dbReference>
<feature type="transmembrane region" description="Helical" evidence="7">
    <location>
        <begin position="253"/>
        <end position="274"/>
    </location>
</feature>
<feature type="transmembrane region" description="Helical" evidence="7">
    <location>
        <begin position="93"/>
        <end position="117"/>
    </location>
</feature>
<keyword evidence="4 7" id="KW-0812">Transmembrane</keyword>
<evidence type="ECO:0000256" key="7">
    <source>
        <dbReference type="RuleBase" id="RU363032"/>
    </source>
</evidence>
<keyword evidence="6 7" id="KW-0472">Membrane</keyword>
<evidence type="ECO:0000256" key="6">
    <source>
        <dbReference type="ARBA" id="ARBA00023136"/>
    </source>
</evidence>
<evidence type="ECO:0000313" key="10">
    <source>
        <dbReference type="EMBL" id="CAG6390819.1"/>
    </source>
</evidence>
<dbReference type="SUPFAM" id="SSF161098">
    <property type="entry name" value="MetI-like"/>
    <property type="match status" value="1"/>
</dbReference>
<dbReference type="GO" id="GO:0005886">
    <property type="term" value="C:plasma membrane"/>
    <property type="evidence" value="ECO:0007669"/>
    <property type="project" value="UniProtKB-SubCell"/>
</dbReference>
<dbReference type="CDD" id="cd06261">
    <property type="entry name" value="TM_PBP2"/>
    <property type="match status" value="1"/>
</dbReference>
<dbReference type="InterPro" id="IPR050366">
    <property type="entry name" value="BP-dependent_transpt_permease"/>
</dbReference>
<dbReference type="PROSITE" id="PS50928">
    <property type="entry name" value="ABC_TM1"/>
    <property type="match status" value="1"/>
</dbReference>
<sequence>MTHLPGTAAADLAEPPAAPRRPRPGAGLLVPAALGVLLLAAALAAPLLATHGPLDGSLRDRLLAAGSPGHLLGTDGQGRDMLSRLLWGARPSLIGGFAPVGVAAVLGTAAGVTAGLGGRVTEQALLRTLDVLYAFPGILMALAVATVLHTGLGAVVISLSVVLTPAVTRVVHTEVRRIRTAEYLEAARVSGAGRLAVAVRQVLPVIAPVVLVYCSSLVGLSIVYAAGLSFLGLGVTPPHAEWGAMLQESWPSLLTHPGIAMLPALVILAVSVLFNCLGEALRRRAGGELAEVTR</sequence>
<dbReference type="PANTHER" id="PTHR43386:SF25">
    <property type="entry name" value="PEPTIDE ABC TRANSPORTER PERMEASE PROTEIN"/>
    <property type="match status" value="1"/>
</dbReference>
<feature type="transmembrane region" description="Helical" evidence="7">
    <location>
        <begin position="28"/>
        <end position="49"/>
    </location>
</feature>
<protein>
    <submittedName>
        <fullName evidence="10">ABC transporter permease</fullName>
    </submittedName>
</protein>
<feature type="region of interest" description="Disordered" evidence="8">
    <location>
        <begin position="1"/>
        <end position="24"/>
    </location>
</feature>
<feature type="transmembrane region" description="Helical" evidence="7">
    <location>
        <begin position="210"/>
        <end position="233"/>
    </location>
</feature>
<dbReference type="GO" id="GO:0055085">
    <property type="term" value="P:transmembrane transport"/>
    <property type="evidence" value="ECO:0007669"/>
    <property type="project" value="InterPro"/>
</dbReference>
<evidence type="ECO:0000256" key="2">
    <source>
        <dbReference type="ARBA" id="ARBA00022448"/>
    </source>
</evidence>
<evidence type="ECO:0000259" key="9">
    <source>
        <dbReference type="PROSITE" id="PS50928"/>
    </source>
</evidence>
<feature type="transmembrane region" description="Helical" evidence="7">
    <location>
        <begin position="154"/>
        <end position="171"/>
    </location>
</feature>
<comment type="similarity">
    <text evidence="7">Belongs to the binding-protein-dependent transport system permease family.</text>
</comment>
<evidence type="ECO:0000313" key="11">
    <source>
        <dbReference type="Proteomes" id="UP001152519"/>
    </source>
</evidence>
<accession>A0A9W4GPR8</accession>
<dbReference type="Pfam" id="PF00528">
    <property type="entry name" value="BPD_transp_1"/>
    <property type="match status" value="1"/>
</dbReference>
<feature type="domain" description="ABC transmembrane type-1" evidence="9">
    <location>
        <begin position="89"/>
        <end position="278"/>
    </location>
</feature>
<organism evidence="10 11">
    <name type="scientific">Actinacidiphila cocklensis</name>
    <dbReference type="NCBI Taxonomy" id="887465"/>
    <lineage>
        <taxon>Bacteria</taxon>
        <taxon>Bacillati</taxon>
        <taxon>Actinomycetota</taxon>
        <taxon>Actinomycetes</taxon>
        <taxon>Kitasatosporales</taxon>
        <taxon>Streptomycetaceae</taxon>
        <taxon>Actinacidiphila</taxon>
    </lineage>
</organism>
<comment type="subcellular location">
    <subcellularLocation>
        <location evidence="1 7">Cell membrane</location>
        <topology evidence="1 7">Multi-pass membrane protein</topology>
    </subcellularLocation>
</comment>
<evidence type="ECO:0000256" key="5">
    <source>
        <dbReference type="ARBA" id="ARBA00022989"/>
    </source>
</evidence>
<evidence type="ECO:0000256" key="8">
    <source>
        <dbReference type="SAM" id="MobiDB-lite"/>
    </source>
</evidence>
<dbReference type="Gene3D" id="1.10.3720.10">
    <property type="entry name" value="MetI-like"/>
    <property type="match status" value="1"/>
</dbReference>
<dbReference type="PANTHER" id="PTHR43386">
    <property type="entry name" value="OLIGOPEPTIDE TRANSPORT SYSTEM PERMEASE PROTEIN APPC"/>
    <property type="match status" value="1"/>
</dbReference>
<dbReference type="EMBL" id="CAJSLV010000001">
    <property type="protein sequence ID" value="CAG6390819.1"/>
    <property type="molecule type" value="Genomic_DNA"/>
</dbReference>
<dbReference type="InterPro" id="IPR000515">
    <property type="entry name" value="MetI-like"/>
</dbReference>
<keyword evidence="5 7" id="KW-1133">Transmembrane helix</keyword>
<gene>
    <name evidence="10" type="ORF">SCOCK_10286</name>
</gene>
<feature type="compositionally biased region" description="Low complexity" evidence="8">
    <location>
        <begin position="1"/>
        <end position="15"/>
    </location>
</feature>
<feature type="transmembrane region" description="Helical" evidence="7">
    <location>
        <begin position="129"/>
        <end position="148"/>
    </location>
</feature>
<evidence type="ECO:0000256" key="3">
    <source>
        <dbReference type="ARBA" id="ARBA00022475"/>
    </source>
</evidence>